<proteinExistence type="predicted"/>
<reference evidence="4" key="1">
    <citation type="submission" date="2023-07" db="EMBL/GenBank/DDBJ databases">
        <title>A chromosome-level genome assembly of Lolium multiflorum.</title>
        <authorList>
            <person name="Chen Y."/>
            <person name="Copetti D."/>
            <person name="Kolliker R."/>
            <person name="Studer B."/>
        </authorList>
    </citation>
    <scope>NUCLEOTIDE SEQUENCE</scope>
    <source>
        <strain evidence="4">02402/16</strain>
        <tissue evidence="4">Leaf</tissue>
    </source>
</reference>
<dbReference type="PANTHER" id="PTHR33116:SF87">
    <property type="entry name" value="OS01G0158850 PROTEIN"/>
    <property type="match status" value="1"/>
</dbReference>
<keyword evidence="1" id="KW-0175">Coiled coil</keyword>
<dbReference type="Gene3D" id="3.30.70.270">
    <property type="match status" value="1"/>
</dbReference>
<evidence type="ECO:0000313" key="5">
    <source>
        <dbReference type="Proteomes" id="UP001231189"/>
    </source>
</evidence>
<keyword evidence="5" id="KW-1185">Reference proteome</keyword>
<evidence type="ECO:0000259" key="3">
    <source>
        <dbReference type="PROSITE" id="PS50878"/>
    </source>
</evidence>
<dbReference type="InterPro" id="IPR026960">
    <property type="entry name" value="RVT-Znf"/>
</dbReference>
<evidence type="ECO:0000313" key="4">
    <source>
        <dbReference type="EMBL" id="KAK1642375.1"/>
    </source>
</evidence>
<feature type="coiled-coil region" evidence="1">
    <location>
        <begin position="772"/>
        <end position="806"/>
    </location>
</feature>
<accession>A0AAD8S0R0</accession>
<dbReference type="PANTHER" id="PTHR33116">
    <property type="entry name" value="REVERSE TRANSCRIPTASE ZINC-BINDING DOMAIN-CONTAINING PROTEIN-RELATED-RELATED"/>
    <property type="match status" value="1"/>
</dbReference>
<evidence type="ECO:0000256" key="1">
    <source>
        <dbReference type="SAM" id="Coils"/>
    </source>
</evidence>
<name>A0AAD8S0R0_LOLMU</name>
<comment type="caution">
    <text evidence="4">The sequence shown here is derived from an EMBL/GenBank/DDBJ whole genome shotgun (WGS) entry which is preliminary data.</text>
</comment>
<protein>
    <recommendedName>
        <fullName evidence="3">Reverse transcriptase domain-containing protein</fullName>
    </recommendedName>
</protein>
<dbReference type="InterPro" id="IPR043502">
    <property type="entry name" value="DNA/RNA_pol_sf"/>
</dbReference>
<dbReference type="InterPro" id="IPR043128">
    <property type="entry name" value="Rev_trsase/Diguanyl_cyclase"/>
</dbReference>
<organism evidence="4 5">
    <name type="scientific">Lolium multiflorum</name>
    <name type="common">Italian ryegrass</name>
    <name type="synonym">Lolium perenne subsp. multiflorum</name>
    <dbReference type="NCBI Taxonomy" id="4521"/>
    <lineage>
        <taxon>Eukaryota</taxon>
        <taxon>Viridiplantae</taxon>
        <taxon>Streptophyta</taxon>
        <taxon>Embryophyta</taxon>
        <taxon>Tracheophyta</taxon>
        <taxon>Spermatophyta</taxon>
        <taxon>Magnoliopsida</taxon>
        <taxon>Liliopsida</taxon>
        <taxon>Poales</taxon>
        <taxon>Poaceae</taxon>
        <taxon>BOP clade</taxon>
        <taxon>Pooideae</taxon>
        <taxon>Poodae</taxon>
        <taxon>Poeae</taxon>
        <taxon>Poeae Chloroplast Group 2 (Poeae type)</taxon>
        <taxon>Loliodinae</taxon>
        <taxon>Loliinae</taxon>
        <taxon>Lolium</taxon>
    </lineage>
</organism>
<gene>
    <name evidence="4" type="ORF">QYE76_060180</name>
</gene>
<dbReference type="Pfam" id="PF13966">
    <property type="entry name" value="zf-RVT"/>
    <property type="match status" value="1"/>
</dbReference>
<dbReference type="Pfam" id="PF00078">
    <property type="entry name" value="RVT_1"/>
    <property type="match status" value="1"/>
</dbReference>
<dbReference type="EMBL" id="JAUUTY010000004">
    <property type="protein sequence ID" value="KAK1642375.1"/>
    <property type="molecule type" value="Genomic_DNA"/>
</dbReference>
<feature type="domain" description="Reverse transcriptase" evidence="3">
    <location>
        <begin position="1"/>
        <end position="160"/>
    </location>
</feature>
<dbReference type="PROSITE" id="PS50878">
    <property type="entry name" value="RT_POL"/>
    <property type="match status" value="1"/>
</dbReference>
<feature type="region of interest" description="Disordered" evidence="2">
    <location>
        <begin position="601"/>
        <end position="636"/>
    </location>
</feature>
<dbReference type="InterPro" id="IPR000477">
    <property type="entry name" value="RT_dom"/>
</dbReference>
<dbReference type="SUPFAM" id="SSF56672">
    <property type="entry name" value="DNA/RNA polymerases"/>
    <property type="match status" value="1"/>
</dbReference>
<dbReference type="AlphaFoldDB" id="A0AAD8S0R0"/>
<evidence type="ECO:0000256" key="2">
    <source>
        <dbReference type="SAM" id="MobiDB-lite"/>
    </source>
</evidence>
<sequence>MRAKGLPDLWCSWINLINQTSQTAVLLNGIPGRWIQCRRGLRQGDPLSPFLFNIVVDVLQQMLLQASRDGLLLHPIVSDLTCPVLQYADDTLIIIRAVPGHVENLKKVLDDFSAATGLTINFHKSTFVPIKVDNTSALSMAAAFGCTVSTFPQTYLGLPLSPYKLRMGDFAPIMSKSDMRLSGWRGRCLPIGGRLLLVNSVLTSMLSHAMSAGLLPAGVIEAIDKRRRAFLWTGEETCNGGQCKVAWEDVCVPKKFGGLGVISLPAQNSALLAKFLTKIHSDSSAPWVSWFRSRYGWNGDRDLGDRHHLDTPVWKDIVAGLAPFRSISKVLLGDGSSTAFWLDLWLGDQTLCERFPNLFSHSTRPNINVALALSLGLRNSLGPRLTMAAAADLRALTTELSTVRAHIGIPDLRDGRLTNKKLSNKCFYVNSFRHLQIDEVANRVWRSAAPLKCKIFCWLARKKRLPTNERRFRHNMSTSATCLSCNLDEDTDHLLFHCPRATEVWAFFHRDFAPDVVSSFSDFWLERCGTFEETTINTAIAWNIWKRRNARTFNGVLENLSLVSNSPGQKNLQAQDKLEDVLQHLPGKAEELALDWLAEGETSHAPSADPAAPPAPVPVPATDSSGDAPSSASDYSSEARALRIRLEKNKKLQESAADILSVLRRPSSGETSGVPTLVLPDATQADQRTKRNIVGDLEDIQTALRAVPLEKDDVIGKIEYNLIAWVEVYQGSPPADLQALMGHLKALVTRLEGDSPSPGKATSLTSQARPLLQQLEAACTETSDGIARLKADRPRLEKRVAELENARAKQQTCVAKYDELASEARRREKEVAGIAATYNIHVQAHDEAGIAAAWYCRS</sequence>
<feature type="compositionally biased region" description="Low complexity" evidence="2">
    <location>
        <begin position="620"/>
        <end position="636"/>
    </location>
</feature>
<dbReference type="Proteomes" id="UP001231189">
    <property type="component" value="Unassembled WGS sequence"/>
</dbReference>